<protein>
    <recommendedName>
        <fullName evidence="4">Amidophosphoribosyltransferase</fullName>
    </recommendedName>
</protein>
<sequence>MHLSNLSFLDWKRYAPCCLCGESRAIQHSVCQQCWDGLPWQKQHIHRHDIECFVSCHYDFPINRIIHQFKQQGKFEFIELLTACYLEKPKPRVQAIVPMPIATEKLIQRGFHPSYLLAKALSHHWQIPIWQPVSRHDGHAQRGLSRADRLSNLLDQFYLNTEHCRYKHVLMLDDVITTGASLAALQQQLEQLGCSQIQSMCLCDAVH</sequence>
<name>A0A1Z9Z323_9GAMM</name>
<dbReference type="OrthoDB" id="9793412at2"/>
<dbReference type="InterPro" id="IPR029057">
    <property type="entry name" value="PRTase-like"/>
</dbReference>
<proteinExistence type="inferred from homology"/>
<evidence type="ECO:0000313" key="3">
    <source>
        <dbReference type="Proteomes" id="UP000196536"/>
    </source>
</evidence>
<reference evidence="2 3" key="1">
    <citation type="submission" date="2017-05" db="EMBL/GenBank/DDBJ databases">
        <title>Acinetobacter populi ANC 5415 (= PBJ7), whole genome shotgun sequencing project.</title>
        <authorList>
            <person name="Nemec A."/>
            <person name="Radolfova-Krizova L."/>
        </authorList>
    </citation>
    <scope>NUCLEOTIDE SEQUENCE [LARGE SCALE GENOMIC DNA]</scope>
    <source>
        <strain evidence="2 3">PBJ7</strain>
    </source>
</reference>
<evidence type="ECO:0000313" key="2">
    <source>
        <dbReference type="EMBL" id="OUY08846.1"/>
    </source>
</evidence>
<dbReference type="InterPro" id="IPR000836">
    <property type="entry name" value="PRTase_dom"/>
</dbReference>
<organism evidence="2 3">
    <name type="scientific">Acinetobacter populi</name>
    <dbReference type="NCBI Taxonomy" id="1582270"/>
    <lineage>
        <taxon>Bacteria</taxon>
        <taxon>Pseudomonadati</taxon>
        <taxon>Pseudomonadota</taxon>
        <taxon>Gammaproteobacteria</taxon>
        <taxon>Moraxellales</taxon>
        <taxon>Moraxellaceae</taxon>
        <taxon>Acinetobacter</taxon>
    </lineage>
</organism>
<dbReference type="PANTHER" id="PTHR47505">
    <property type="entry name" value="DNA UTILIZATION PROTEIN YHGH"/>
    <property type="match status" value="1"/>
</dbReference>
<evidence type="ECO:0008006" key="4">
    <source>
        <dbReference type="Google" id="ProtNLM"/>
    </source>
</evidence>
<gene>
    <name evidence="2" type="ORF">CAP51_04310</name>
</gene>
<accession>A0A1Z9Z323</accession>
<dbReference type="InterPro" id="IPR051910">
    <property type="entry name" value="ComF/GntX_DNA_util-trans"/>
</dbReference>
<evidence type="ECO:0000256" key="1">
    <source>
        <dbReference type="ARBA" id="ARBA00008007"/>
    </source>
</evidence>
<dbReference type="CDD" id="cd06223">
    <property type="entry name" value="PRTases_typeI"/>
    <property type="match status" value="1"/>
</dbReference>
<dbReference type="Gene3D" id="3.40.50.2020">
    <property type="match status" value="1"/>
</dbReference>
<dbReference type="Proteomes" id="UP000196536">
    <property type="component" value="Unassembled WGS sequence"/>
</dbReference>
<comment type="caution">
    <text evidence="2">The sequence shown here is derived from an EMBL/GenBank/DDBJ whole genome shotgun (WGS) entry which is preliminary data.</text>
</comment>
<dbReference type="EMBL" id="NEXX01000001">
    <property type="protein sequence ID" value="OUY08846.1"/>
    <property type="molecule type" value="Genomic_DNA"/>
</dbReference>
<keyword evidence="3" id="KW-1185">Reference proteome</keyword>
<dbReference type="PANTHER" id="PTHR47505:SF1">
    <property type="entry name" value="DNA UTILIZATION PROTEIN YHGH"/>
    <property type="match status" value="1"/>
</dbReference>
<dbReference type="SUPFAM" id="SSF53271">
    <property type="entry name" value="PRTase-like"/>
    <property type="match status" value="1"/>
</dbReference>
<dbReference type="RefSeq" id="WP_087619500.1">
    <property type="nucleotide sequence ID" value="NZ_NEXX01000001.1"/>
</dbReference>
<dbReference type="AlphaFoldDB" id="A0A1Z9Z323"/>
<comment type="similarity">
    <text evidence="1">Belongs to the ComF/GntX family.</text>
</comment>